<proteinExistence type="predicted"/>
<sequence>MAYNKQYKDFLEISPNFESVVDIDADKRNQNLWREYIVGDDMENLVDVLCQSLGNEAPDARRSFWVHGSYGTGKSYAAIFVKHLLEEKPEVIDEFLSKSSRLSKYRNRFMKCRNKGDYLVIWKTGCTGIRTGDMMLVEAEQAVREALVAKFGDKADLGGASLISAVTDRLDDASINWDHVIENTILSDDYSSVEELRAAVSSGKLSAIQTTAMVLRDMKFGLISNLDTFENWLTEVIDANGLAKSGIFFIWDEFTEYVAHSDDHTIMQQLSEFCKVKPFFMLYVVHRSDEMVDSMGMDRYQMITNRFHTVEFHISASAALDLIAGSIVVRNGMQNAWADERNQVVNDFKKFLPDLVGLDDKTGEMIDKLCPIHPMTIRLLSRVAESFAAAQRTMFRFMKDQSNSDIGFVGYINHYGPDDEARWLTPEWLWDYFFTRESDFSDKDTKVAPYIQHYEESLHLVKSDEDALRLFKIVMLLLAVSSTTKGAYGVRHMQGGIAATLDCLENCVAGVLSKDKVRDLLATLEESKLVLQDQAANGTIRLQLPFKGGSGDAFRVKFENNDRKYSRYQMFAKDGRFSNELEKKVWDENDATFKRMKIAVCCAETNSINNRLAEVKAELIKSPYKLGLLIVTVKDDPQYSAIQNTLAHAAADANEPRLTIALLKTPLSDENRKAWLTQLTKMELANESGQTASANNYKLESEKVITIWTSQATSGGKLVAWNGTNVFNNLYGTANLRHTIITQVLNNVFPYAPEQIVKMVTAYKPCNDAAPAAGIARKGATTQMQSVLNSISPEILQFTEIDGIANATGDKTVTAVSALAKVIRDKMDSGQRVILSDLWRELQEPPFGYYNTIACGILLGLIFSCYKNTAFSWTDSVQSTHILNEQTLKSMILSMCKGSLNSDYLSAGSITFQHFRDYVKDIINLTDAQVATEAECCRNMRAAITQSGAPFWALKYLPDGTYGPNTDKANTIIDEMQQFISADIDREAIMNDVLLNFQSRGKVKVAMRKAFQDKAVMSTAFRNFLYSSSPALADVATTLSIQPVDLSDRLHLSMQGEIYTWTEQQVADKLADIVNEYQYLVEVDHALGQNYRNLEDARKDLANRFKYQRIPFTAVEDIQKPWYPALKALRTLSLGKVAHLTAEERNADAAALRSYGKAANDFLTDSKATLADILDARDVNCTAEELDAIYSGLKSTPFDATLTQFNHLLDQQVARIGQARNRSKLKALWESVTGKESVKAWCDSFSTPIFWVIPKELRKPIHTVIDLQSGITTPRDTEVIAAIDALQNEKARVLTDAQKVYAALYETVGSEYVTYFKVHRPELLAKLKLSHGNDMSTWEAPELSRLQSMMKSAIQQQARQEKLQNTKNEIAEMPVSRLRENIASFLDNHPEYCDEFLK</sequence>
<dbReference type="EMBL" id="NMTZ01000018">
    <property type="protein sequence ID" value="PDX84202.1"/>
    <property type="molecule type" value="Genomic_DNA"/>
</dbReference>
<protein>
    <submittedName>
        <fullName evidence="1">Uncharacterized protein</fullName>
    </submittedName>
</protein>
<gene>
    <name evidence="1" type="ORF">CGS59_07215</name>
</gene>
<name>A0A2A7AYT7_9FIRM</name>
<evidence type="ECO:0000313" key="2">
    <source>
        <dbReference type="Proteomes" id="UP000220480"/>
    </source>
</evidence>
<organism evidence="1 2">
    <name type="scientific">Faecalibacterium prausnitzii</name>
    <dbReference type="NCBI Taxonomy" id="853"/>
    <lineage>
        <taxon>Bacteria</taxon>
        <taxon>Bacillati</taxon>
        <taxon>Bacillota</taxon>
        <taxon>Clostridia</taxon>
        <taxon>Eubacteriales</taxon>
        <taxon>Oscillospiraceae</taxon>
        <taxon>Faecalibacterium</taxon>
    </lineage>
</organism>
<evidence type="ECO:0000313" key="1">
    <source>
        <dbReference type="EMBL" id="PDX84202.1"/>
    </source>
</evidence>
<accession>A0A2A7AYT7</accession>
<dbReference type="RefSeq" id="WP_097779439.1">
    <property type="nucleotide sequence ID" value="NZ_NMTZ01000018.1"/>
</dbReference>
<comment type="caution">
    <text evidence="1">The sequence shown here is derived from an EMBL/GenBank/DDBJ whole genome shotgun (WGS) entry which is preliminary data.</text>
</comment>
<reference evidence="1 2" key="1">
    <citation type="journal article" date="2017" name="Front. Microbiol.">
        <title>New Insights into the Diversity of the Genus Faecalibacterium.</title>
        <authorList>
            <person name="Benevides L."/>
            <person name="Burman S."/>
            <person name="Martin R."/>
            <person name="Robert V."/>
            <person name="Thomas M."/>
            <person name="Miquel S."/>
            <person name="Chain F."/>
            <person name="Sokol H."/>
            <person name="Bermudez-Humaran L.G."/>
            <person name="Morrison M."/>
            <person name="Langella P."/>
            <person name="Azevedo V.A."/>
            <person name="Chatel J.M."/>
            <person name="Soares S."/>
        </authorList>
    </citation>
    <scope>NUCLEOTIDE SEQUENCE [LARGE SCALE GENOMIC DNA]</scope>
    <source>
        <strain evidence="1 2">CNCM I 4644</strain>
    </source>
</reference>
<dbReference type="Proteomes" id="UP000220480">
    <property type="component" value="Unassembled WGS sequence"/>
</dbReference>